<proteinExistence type="inferred from homology"/>
<dbReference type="OrthoDB" id="280278at2"/>
<protein>
    <submittedName>
        <fullName evidence="2">DNA-binding protein</fullName>
    </submittedName>
</protein>
<keyword evidence="2" id="KW-0238">DNA-binding</keyword>
<reference evidence="2 3" key="1">
    <citation type="journal article" date="2017" name="Front. Microbiol.">
        <title>Labilibaculum manganireducens gen. nov., sp. nov. and Labilibaculum filiforme sp. nov., Novel Bacteroidetes Isolated from Subsurface Sediments of the Baltic Sea.</title>
        <authorList>
            <person name="Vandieken V."/>
            <person name="Marshall I.P."/>
            <person name="Niemann H."/>
            <person name="Engelen B."/>
            <person name="Cypionka H."/>
        </authorList>
    </citation>
    <scope>NUCLEOTIDE SEQUENCE [LARGE SCALE GENOMIC DNA]</scope>
    <source>
        <strain evidence="2 3">59.16B</strain>
    </source>
</reference>
<comment type="caution">
    <text evidence="2">The sequence shown here is derived from an EMBL/GenBank/DDBJ whole genome shotgun (WGS) entry which is preliminary data.</text>
</comment>
<name>A0A2N3I109_9BACT</name>
<dbReference type="EMBL" id="MVDD01000004">
    <property type="protein sequence ID" value="PKQ63998.1"/>
    <property type="molecule type" value="Genomic_DNA"/>
</dbReference>
<dbReference type="Gene3D" id="1.10.10.10">
    <property type="entry name" value="Winged helix-like DNA-binding domain superfamily/Winged helix DNA-binding domain"/>
    <property type="match status" value="1"/>
</dbReference>
<dbReference type="PANTHER" id="PTHR37478:SF2">
    <property type="entry name" value="UPF0251 PROTEIN TK0562"/>
    <property type="match status" value="1"/>
</dbReference>
<comment type="similarity">
    <text evidence="1">Belongs to the UPF0251 family.</text>
</comment>
<dbReference type="InterPro" id="IPR036388">
    <property type="entry name" value="WH-like_DNA-bd_sf"/>
</dbReference>
<organism evidence="2 3">
    <name type="scientific">Labilibaculum filiforme</name>
    <dbReference type="NCBI Taxonomy" id="1940526"/>
    <lineage>
        <taxon>Bacteria</taxon>
        <taxon>Pseudomonadati</taxon>
        <taxon>Bacteroidota</taxon>
        <taxon>Bacteroidia</taxon>
        <taxon>Marinilabiliales</taxon>
        <taxon>Marinifilaceae</taxon>
        <taxon>Labilibaculum</taxon>
    </lineage>
</organism>
<dbReference type="Proteomes" id="UP000233535">
    <property type="component" value="Unassembled WGS sequence"/>
</dbReference>
<sequence length="128" mass="14745">MRKVVEPPRFKGYRPFGVNSKSRKSIDLLYEEYEALKLADYDFLKHNEAAELMGISRPTFARIYESARRKIAAALVEAKEIKTVYGNAVMDKDWYLCSKCNARFNIPATMEKEICPACNSKNIELINK</sequence>
<dbReference type="AlphaFoldDB" id="A0A2N3I109"/>
<dbReference type="Pfam" id="PF02001">
    <property type="entry name" value="DUF134"/>
    <property type="match status" value="1"/>
</dbReference>
<keyword evidence="3" id="KW-1185">Reference proteome</keyword>
<dbReference type="GO" id="GO:0003677">
    <property type="term" value="F:DNA binding"/>
    <property type="evidence" value="ECO:0007669"/>
    <property type="project" value="UniProtKB-KW"/>
</dbReference>
<accession>A0A2N3I109</accession>
<evidence type="ECO:0000313" key="3">
    <source>
        <dbReference type="Proteomes" id="UP000233535"/>
    </source>
</evidence>
<evidence type="ECO:0000256" key="1">
    <source>
        <dbReference type="ARBA" id="ARBA00009350"/>
    </source>
</evidence>
<dbReference type="InterPro" id="IPR002852">
    <property type="entry name" value="UPF0251"/>
</dbReference>
<evidence type="ECO:0000313" key="2">
    <source>
        <dbReference type="EMBL" id="PKQ63998.1"/>
    </source>
</evidence>
<dbReference type="PANTHER" id="PTHR37478">
    <property type="match status" value="1"/>
</dbReference>
<gene>
    <name evidence="2" type="ORF">BZG02_07430</name>
</gene>